<dbReference type="CDD" id="cd00060">
    <property type="entry name" value="FHA"/>
    <property type="match status" value="1"/>
</dbReference>
<dbReference type="RefSeq" id="WP_169262965.1">
    <property type="nucleotide sequence ID" value="NZ_CAWOXK010000001.1"/>
</dbReference>
<organism evidence="2 3">
    <name type="scientific">Brasilonema sennae CENA114</name>
    <dbReference type="NCBI Taxonomy" id="415709"/>
    <lineage>
        <taxon>Bacteria</taxon>
        <taxon>Bacillati</taxon>
        <taxon>Cyanobacteriota</taxon>
        <taxon>Cyanophyceae</taxon>
        <taxon>Nostocales</taxon>
        <taxon>Scytonemataceae</taxon>
        <taxon>Brasilonema</taxon>
        <taxon>Bromeliae group (in: Brasilonema)</taxon>
    </lineage>
</organism>
<proteinExistence type="predicted"/>
<dbReference type="SMART" id="SM00240">
    <property type="entry name" value="FHA"/>
    <property type="match status" value="1"/>
</dbReference>
<name>A0A856MMA1_9CYAN</name>
<evidence type="ECO:0000313" key="3">
    <source>
        <dbReference type="Proteomes" id="UP000503129"/>
    </source>
</evidence>
<dbReference type="Gene3D" id="2.60.200.20">
    <property type="match status" value="1"/>
</dbReference>
<dbReference type="Pfam" id="PF00498">
    <property type="entry name" value="FHA"/>
    <property type="match status" value="1"/>
</dbReference>
<dbReference type="SUPFAM" id="SSF49879">
    <property type="entry name" value="SMAD/FHA domain"/>
    <property type="match status" value="1"/>
</dbReference>
<feature type="domain" description="FHA" evidence="1">
    <location>
        <begin position="42"/>
        <end position="101"/>
    </location>
</feature>
<evidence type="ECO:0000313" key="2">
    <source>
        <dbReference type="EMBL" id="QDL11509.1"/>
    </source>
</evidence>
<protein>
    <submittedName>
        <fullName evidence="2">FHA domain-containing protein</fullName>
    </submittedName>
</protein>
<dbReference type="PANTHER" id="PTHR23308">
    <property type="entry name" value="NUCLEAR INHIBITOR OF PROTEIN PHOSPHATASE-1"/>
    <property type="match status" value="1"/>
</dbReference>
<dbReference type="InterPro" id="IPR000253">
    <property type="entry name" value="FHA_dom"/>
</dbReference>
<evidence type="ECO:0000259" key="1">
    <source>
        <dbReference type="PROSITE" id="PS50006"/>
    </source>
</evidence>
<dbReference type="InterPro" id="IPR050923">
    <property type="entry name" value="Cell_Proc_Reg/RNA_Proc"/>
</dbReference>
<dbReference type="KEGG" id="bsen:DP114_29645"/>
<dbReference type="EMBL" id="CP030118">
    <property type="protein sequence ID" value="QDL11509.1"/>
    <property type="molecule type" value="Genomic_DNA"/>
</dbReference>
<dbReference type="Proteomes" id="UP000503129">
    <property type="component" value="Chromosome"/>
</dbReference>
<dbReference type="InterPro" id="IPR008984">
    <property type="entry name" value="SMAD_FHA_dom_sf"/>
</dbReference>
<gene>
    <name evidence="2" type="ORF">DP114_29645</name>
</gene>
<accession>A0A856MMA1</accession>
<reference evidence="2 3" key="1">
    <citation type="submission" date="2018-06" db="EMBL/GenBank/DDBJ databases">
        <title>Comparative genomics of Brasilonema spp. strains.</title>
        <authorList>
            <person name="Alvarenga D.O."/>
            <person name="Fiore M.F."/>
            <person name="Varani A.M."/>
        </authorList>
    </citation>
    <scope>NUCLEOTIDE SEQUENCE [LARGE SCALE GENOMIC DNA]</scope>
    <source>
        <strain evidence="2 3">CENA114</strain>
    </source>
</reference>
<keyword evidence="3" id="KW-1185">Reference proteome</keyword>
<dbReference type="AlphaFoldDB" id="A0A856MMA1"/>
<dbReference type="PROSITE" id="PS50006">
    <property type="entry name" value="FHA_DOMAIN"/>
    <property type="match status" value="1"/>
</dbReference>
<sequence>MTGGFGYDPIPGLAQLNPETTYLFIFNGPKANESFSLNRLRSLIGRSHLPHITVDIDLSTYELTIPGTISRYHAVIQWANNKLQIIDLHSRNGTFVNGQQLIPQSANQPSVPVVLTVGSQIRLGNLELAIIVTQ</sequence>